<dbReference type="AlphaFoldDB" id="X0UR45"/>
<proteinExistence type="predicted"/>
<sequence length="92" mass="10019">MNAKRRSSLVIPTPAKKTRWFVGVNPCGADVAEISCKRAFQSAILVAAEKGPVANLHYTQIAVAGKFLIESRTPVTVNTTIHFVLDQRAQVL</sequence>
<feature type="non-terminal residue" evidence="1">
    <location>
        <position position="92"/>
    </location>
</feature>
<comment type="caution">
    <text evidence="1">The sequence shown here is derived from an EMBL/GenBank/DDBJ whole genome shotgun (WGS) entry which is preliminary data.</text>
</comment>
<gene>
    <name evidence="1" type="ORF">S01H1_46464</name>
</gene>
<accession>X0UR45</accession>
<protein>
    <submittedName>
        <fullName evidence="1">Uncharacterized protein</fullName>
    </submittedName>
</protein>
<evidence type="ECO:0000313" key="1">
    <source>
        <dbReference type="EMBL" id="GAG08165.1"/>
    </source>
</evidence>
<organism evidence="1">
    <name type="scientific">marine sediment metagenome</name>
    <dbReference type="NCBI Taxonomy" id="412755"/>
    <lineage>
        <taxon>unclassified sequences</taxon>
        <taxon>metagenomes</taxon>
        <taxon>ecological metagenomes</taxon>
    </lineage>
</organism>
<reference evidence="1" key="1">
    <citation type="journal article" date="2014" name="Front. Microbiol.">
        <title>High frequency of phylogenetically diverse reductive dehalogenase-homologous genes in deep subseafloor sedimentary metagenomes.</title>
        <authorList>
            <person name="Kawai M."/>
            <person name="Futagami T."/>
            <person name="Toyoda A."/>
            <person name="Takaki Y."/>
            <person name="Nishi S."/>
            <person name="Hori S."/>
            <person name="Arai W."/>
            <person name="Tsubouchi T."/>
            <person name="Morono Y."/>
            <person name="Uchiyama I."/>
            <person name="Ito T."/>
            <person name="Fujiyama A."/>
            <person name="Inagaki F."/>
            <person name="Takami H."/>
        </authorList>
    </citation>
    <scope>NUCLEOTIDE SEQUENCE</scope>
    <source>
        <strain evidence="1">Expedition CK06-06</strain>
    </source>
</reference>
<dbReference type="EMBL" id="BARS01029755">
    <property type="protein sequence ID" value="GAG08165.1"/>
    <property type="molecule type" value="Genomic_DNA"/>
</dbReference>
<name>X0UR45_9ZZZZ</name>